<name>A0A921ZYB6_CARIL</name>
<evidence type="ECO:0000313" key="2">
    <source>
        <dbReference type="Proteomes" id="UP000811246"/>
    </source>
</evidence>
<reference evidence="1" key="1">
    <citation type="submission" date="2021-01" db="EMBL/GenBank/DDBJ databases">
        <authorList>
            <person name="Lovell J.T."/>
            <person name="Bentley N."/>
            <person name="Bhattarai G."/>
            <person name="Jenkins J.W."/>
            <person name="Sreedasyam A."/>
            <person name="Alarcon Y."/>
            <person name="Bock C."/>
            <person name="Boston L."/>
            <person name="Carlson J."/>
            <person name="Cervantes K."/>
            <person name="Clermont K."/>
            <person name="Krom N."/>
            <person name="Kubenka K."/>
            <person name="Mamidi S."/>
            <person name="Mattison C."/>
            <person name="Monteros M."/>
            <person name="Pisani C."/>
            <person name="Plott C."/>
            <person name="Rajasekar S."/>
            <person name="Rhein H.S."/>
            <person name="Rohla C."/>
            <person name="Song M."/>
            <person name="Hilaire R.S."/>
            <person name="Shu S."/>
            <person name="Wells L."/>
            <person name="Wang X."/>
            <person name="Webber J."/>
            <person name="Heerema R.J."/>
            <person name="Klein P."/>
            <person name="Conner P."/>
            <person name="Grauke L."/>
            <person name="Grimwood J."/>
            <person name="Schmutz J."/>
            <person name="Randall J.J."/>
        </authorList>
    </citation>
    <scope>NUCLEOTIDE SEQUENCE</scope>
    <source>
        <tissue evidence="1">Leaf</tissue>
    </source>
</reference>
<protein>
    <submittedName>
        <fullName evidence="1">Uncharacterized protein</fullName>
    </submittedName>
</protein>
<accession>A0A921ZYB6</accession>
<gene>
    <name evidence="1" type="ORF">I3842_Q133200</name>
</gene>
<dbReference type="AlphaFoldDB" id="A0A921ZYB6"/>
<organism evidence="1 2">
    <name type="scientific">Carya illinoinensis</name>
    <name type="common">Pecan</name>
    <dbReference type="NCBI Taxonomy" id="32201"/>
    <lineage>
        <taxon>Eukaryota</taxon>
        <taxon>Viridiplantae</taxon>
        <taxon>Streptophyta</taxon>
        <taxon>Embryophyta</taxon>
        <taxon>Tracheophyta</taxon>
        <taxon>Spermatophyta</taxon>
        <taxon>Magnoliopsida</taxon>
        <taxon>eudicotyledons</taxon>
        <taxon>Gunneridae</taxon>
        <taxon>Pentapetalae</taxon>
        <taxon>rosids</taxon>
        <taxon>fabids</taxon>
        <taxon>Fagales</taxon>
        <taxon>Juglandaceae</taxon>
        <taxon>Carya</taxon>
    </lineage>
</organism>
<evidence type="ECO:0000313" key="1">
    <source>
        <dbReference type="EMBL" id="KAG6618050.1"/>
    </source>
</evidence>
<proteinExistence type="predicted"/>
<dbReference type="Proteomes" id="UP000811246">
    <property type="component" value="Unassembled WGS sequence"/>
</dbReference>
<dbReference type="EMBL" id="MU229043">
    <property type="protein sequence ID" value="KAG6618050.1"/>
    <property type="molecule type" value="Genomic_DNA"/>
</dbReference>
<comment type="caution">
    <text evidence="1">The sequence shown here is derived from an EMBL/GenBank/DDBJ whole genome shotgun (WGS) entry which is preliminary data.</text>
</comment>
<sequence length="126" mass="13757">MISKIIALEVENLVSAPNVVALITWWTIVGIYMVDHLAPANQAICHDATSQSMSPNLAPNMISILKNEYDQLLGRIRASSSIATLAHSSIASACLVSSTQDPWVIDSVANEHLTGSQYEEQDWYEA</sequence>